<protein>
    <submittedName>
        <fullName evidence="7">Family 20 glycosylhydrolase</fullName>
    </submittedName>
</protein>
<reference evidence="7" key="1">
    <citation type="submission" date="2021-02" db="EMBL/GenBank/DDBJ databases">
        <title>Phycicoccus sp. MQZ13P-5T, whole genome shotgun sequence.</title>
        <authorList>
            <person name="Tuo L."/>
        </authorList>
    </citation>
    <scope>NUCLEOTIDE SEQUENCE</scope>
    <source>
        <strain evidence="7">MQZ13P-5</strain>
    </source>
</reference>
<dbReference type="PANTHER" id="PTHR43678">
    <property type="entry name" value="PUTATIVE (AFU_ORTHOLOGUE AFUA_2G00640)-RELATED"/>
    <property type="match status" value="1"/>
</dbReference>
<dbReference type="InterPro" id="IPR017853">
    <property type="entry name" value="GH"/>
</dbReference>
<dbReference type="PRINTS" id="PR00738">
    <property type="entry name" value="GLHYDRLASE20"/>
</dbReference>
<dbReference type="Gene3D" id="3.30.379.10">
    <property type="entry name" value="Chitobiase/beta-hexosaminidase domain 2-like"/>
    <property type="match status" value="1"/>
</dbReference>
<evidence type="ECO:0000259" key="5">
    <source>
        <dbReference type="Pfam" id="PF00728"/>
    </source>
</evidence>
<feature type="chain" id="PRO_5046267636" evidence="4">
    <location>
        <begin position="35"/>
        <end position="509"/>
    </location>
</feature>
<evidence type="ECO:0000313" key="8">
    <source>
        <dbReference type="Proteomes" id="UP001430172"/>
    </source>
</evidence>
<dbReference type="RefSeq" id="WP_204130506.1">
    <property type="nucleotide sequence ID" value="NZ_JAFDVD010000007.1"/>
</dbReference>
<dbReference type="InterPro" id="IPR052764">
    <property type="entry name" value="GH20_Enzymes"/>
</dbReference>
<feature type="domain" description="Glycoside hydrolase family 20 catalytic" evidence="5">
    <location>
        <begin position="168"/>
        <end position="458"/>
    </location>
</feature>
<accession>A0ABS2CJG0</accession>
<evidence type="ECO:0000256" key="4">
    <source>
        <dbReference type="SAM" id="SignalP"/>
    </source>
</evidence>
<dbReference type="InterPro" id="IPR006311">
    <property type="entry name" value="TAT_signal"/>
</dbReference>
<dbReference type="PROSITE" id="PS51318">
    <property type="entry name" value="TAT"/>
    <property type="match status" value="1"/>
</dbReference>
<dbReference type="InterPro" id="IPR015883">
    <property type="entry name" value="Glyco_hydro_20_cat"/>
</dbReference>
<dbReference type="Gene3D" id="3.20.20.80">
    <property type="entry name" value="Glycosidases"/>
    <property type="match status" value="1"/>
</dbReference>
<organism evidence="7 8">
    <name type="scientific">Phycicoccus sonneratiae</name>
    <dbReference type="NCBI Taxonomy" id="2807628"/>
    <lineage>
        <taxon>Bacteria</taxon>
        <taxon>Bacillati</taxon>
        <taxon>Actinomycetota</taxon>
        <taxon>Actinomycetes</taxon>
        <taxon>Micrococcales</taxon>
        <taxon>Intrasporangiaceae</taxon>
        <taxon>Phycicoccus</taxon>
    </lineage>
</organism>
<keyword evidence="8" id="KW-1185">Reference proteome</keyword>
<dbReference type="InterPro" id="IPR025705">
    <property type="entry name" value="Beta_hexosaminidase_sua/sub"/>
</dbReference>
<proteinExistence type="inferred from homology"/>
<evidence type="ECO:0000256" key="1">
    <source>
        <dbReference type="ARBA" id="ARBA00006285"/>
    </source>
</evidence>
<dbReference type="Proteomes" id="UP001430172">
    <property type="component" value="Unassembled WGS sequence"/>
</dbReference>
<dbReference type="SUPFAM" id="SSF51445">
    <property type="entry name" value="(Trans)glycosidases"/>
    <property type="match status" value="1"/>
</dbReference>
<name>A0ABS2CJG0_9MICO</name>
<feature type="signal peptide" evidence="4">
    <location>
        <begin position="1"/>
        <end position="34"/>
    </location>
</feature>
<dbReference type="InterPro" id="IPR015882">
    <property type="entry name" value="HEX_bac_N"/>
</dbReference>
<comment type="similarity">
    <text evidence="1">Belongs to the glycosyl hydrolase 20 family.</text>
</comment>
<dbReference type="Pfam" id="PF00728">
    <property type="entry name" value="Glyco_hydro_20"/>
    <property type="match status" value="1"/>
</dbReference>
<evidence type="ECO:0000256" key="3">
    <source>
        <dbReference type="ARBA" id="ARBA00023295"/>
    </source>
</evidence>
<dbReference type="EMBL" id="JAFDVD010000007">
    <property type="protein sequence ID" value="MBM6400027.1"/>
    <property type="molecule type" value="Genomic_DNA"/>
</dbReference>
<evidence type="ECO:0000259" key="6">
    <source>
        <dbReference type="Pfam" id="PF02838"/>
    </source>
</evidence>
<keyword evidence="2" id="KW-0378">Hydrolase</keyword>
<feature type="domain" description="Beta-hexosaminidase bacterial type N-terminal" evidence="6">
    <location>
        <begin position="48"/>
        <end position="161"/>
    </location>
</feature>
<dbReference type="Pfam" id="PF02838">
    <property type="entry name" value="Glyco_hydro_20b"/>
    <property type="match status" value="1"/>
</dbReference>
<evidence type="ECO:0000313" key="7">
    <source>
        <dbReference type="EMBL" id="MBM6400027.1"/>
    </source>
</evidence>
<keyword evidence="4" id="KW-0732">Signal</keyword>
<dbReference type="PANTHER" id="PTHR43678:SF1">
    <property type="entry name" value="BETA-N-ACETYLHEXOSAMINIDASE"/>
    <property type="match status" value="1"/>
</dbReference>
<dbReference type="SUPFAM" id="SSF55545">
    <property type="entry name" value="beta-N-acetylhexosaminidase-like domain"/>
    <property type="match status" value="1"/>
</dbReference>
<keyword evidence="3" id="KW-0326">Glycosidase</keyword>
<evidence type="ECO:0000256" key="2">
    <source>
        <dbReference type="ARBA" id="ARBA00022801"/>
    </source>
</evidence>
<sequence>MSNPHPLSPTVARRVVLGGLAAAAVVARPVPAGAAPSAAAGGGLPPCLPGLRCWTPGSGTFTLATAPTVRAPVTLAARAAALAGDLTAVLGRPVGSGSGAGAAGDVVLSLGSGLDDEEYELTVGSTLRARATTSTGLSWAAQTVLQLLRRTTTLPRGTVSDGPVQSERALMVDLARQFYPLSWVRDQVRQMAYLKLNTLHLHLSDDQAFRVESTVAPDAVSADHYSKAELQDLVGWAAQQGVTVVPEIDVPGHMGALLAARPGIALAPVGGTRRVLDLSQQSAWDFAESVLREYLPLLDGPTWMLGNDEWLSTAEVDAYPGLGAEARRRYGAAATGRDLQYDFVNHMAGVVAEYGKGLRIWNDQIVPSTVVPLSPEVSISHWYGSDDPTARQLADRGHDLVNANWLELYYILGNTPPSAGRLWDTFSVGRFALRNTESTVLGEDDPHLLGAQLSVWGEPGVAVPPATVAANVRDPLRVLAQLNWGSPRPAADYAGFAALSSAVGDAPPR</sequence>
<dbReference type="InterPro" id="IPR029018">
    <property type="entry name" value="Hex-like_dom2"/>
</dbReference>
<comment type="caution">
    <text evidence="7">The sequence shown here is derived from an EMBL/GenBank/DDBJ whole genome shotgun (WGS) entry which is preliminary data.</text>
</comment>
<gene>
    <name evidence="7" type="ORF">JQN70_06500</name>
</gene>